<gene>
    <name evidence="1" type="ORF">PHMEG_0008072</name>
</gene>
<name>A0A225WKY9_9STRA</name>
<reference evidence="2" key="1">
    <citation type="submission" date="2017-03" db="EMBL/GenBank/DDBJ databases">
        <title>Phytopthora megakarya and P. palmivora, two closely related causual agents of cacao black pod achieved similar genome size and gene model numbers by different mechanisms.</title>
        <authorList>
            <person name="Ali S."/>
            <person name="Shao J."/>
            <person name="Larry D.J."/>
            <person name="Kronmiller B."/>
            <person name="Shen D."/>
            <person name="Strem M.D."/>
            <person name="Melnick R.L."/>
            <person name="Guiltinan M.J."/>
            <person name="Tyler B.M."/>
            <person name="Meinhardt L.W."/>
            <person name="Bailey B.A."/>
        </authorList>
    </citation>
    <scope>NUCLEOTIDE SEQUENCE [LARGE SCALE GENOMIC DNA]</scope>
    <source>
        <strain evidence="2">zdho120</strain>
    </source>
</reference>
<proteinExistence type="predicted"/>
<accession>A0A225WKY9</accession>
<keyword evidence="2" id="KW-1185">Reference proteome</keyword>
<evidence type="ECO:0000313" key="2">
    <source>
        <dbReference type="Proteomes" id="UP000198211"/>
    </source>
</evidence>
<organism evidence="1 2">
    <name type="scientific">Phytophthora megakarya</name>
    <dbReference type="NCBI Taxonomy" id="4795"/>
    <lineage>
        <taxon>Eukaryota</taxon>
        <taxon>Sar</taxon>
        <taxon>Stramenopiles</taxon>
        <taxon>Oomycota</taxon>
        <taxon>Peronosporomycetes</taxon>
        <taxon>Peronosporales</taxon>
        <taxon>Peronosporaceae</taxon>
        <taxon>Phytophthora</taxon>
    </lineage>
</organism>
<protein>
    <submittedName>
        <fullName evidence="1">Uncharacterized protein</fullName>
    </submittedName>
</protein>
<dbReference type="AlphaFoldDB" id="A0A225WKY9"/>
<dbReference type="OrthoDB" id="90002at2759"/>
<dbReference type="EMBL" id="NBNE01000672">
    <property type="protein sequence ID" value="OWZ17918.1"/>
    <property type="molecule type" value="Genomic_DNA"/>
</dbReference>
<sequence length="83" mass="9846">MNEGDDYNAMLVLYGFFAEQSEKLCEVRRDVYEMLAEEEWRVAMRKRQYLTSQCLDLPFESAWMTLYNHGHDTNVLNATSLTR</sequence>
<dbReference type="Proteomes" id="UP000198211">
    <property type="component" value="Unassembled WGS sequence"/>
</dbReference>
<evidence type="ECO:0000313" key="1">
    <source>
        <dbReference type="EMBL" id="OWZ17918.1"/>
    </source>
</evidence>
<comment type="caution">
    <text evidence="1">The sequence shown here is derived from an EMBL/GenBank/DDBJ whole genome shotgun (WGS) entry which is preliminary data.</text>
</comment>